<organism evidence="3 4">
    <name type="scientific">Putridiphycobacter roseus</name>
    <dbReference type="NCBI Taxonomy" id="2219161"/>
    <lineage>
        <taxon>Bacteria</taxon>
        <taxon>Pseudomonadati</taxon>
        <taxon>Bacteroidota</taxon>
        <taxon>Flavobacteriia</taxon>
        <taxon>Flavobacteriales</taxon>
        <taxon>Crocinitomicaceae</taxon>
        <taxon>Putridiphycobacter</taxon>
    </lineage>
</organism>
<evidence type="ECO:0000259" key="2">
    <source>
        <dbReference type="Pfam" id="PF00501"/>
    </source>
</evidence>
<keyword evidence="4" id="KW-1185">Reference proteome</keyword>
<dbReference type="SUPFAM" id="SSF56801">
    <property type="entry name" value="Acetyl-CoA synthetase-like"/>
    <property type="match status" value="1"/>
</dbReference>
<comment type="caution">
    <text evidence="3">The sequence shown here is derived from an EMBL/GenBank/DDBJ whole genome shotgun (WGS) entry which is preliminary data.</text>
</comment>
<sequence length="332" mass="37394">MFDKIIFLPKVGISAQNELTEFIQKWFDSQETIALKTSGSTGPPKVIYLEKKYMKASALATGDYFSFQKEHAILLNLSVNYIAGMMQVVRAIVYDMTLIVGTINSNPLLENIPYDLHFAAFVPFQVSTILGSKKSREVYEKINHVIIGGAPIQKELQDKLEKLKNTNFATFGMSETISHIALKQIQKEKTSFKALPGVTFAVTPENCLVISAAHLAINKLVTNDVVSLIDQFSFDWKGRKDFVINTGGVKVHPELVEGKIDDFLNGRRYYITKAFHSEFGEQIVLKIEGEPTLDQQVLSGKLQEVLHPYEMPKIIEFILQFEETATGKIIRK</sequence>
<dbReference type="AlphaFoldDB" id="A0A2W1NCS9"/>
<reference evidence="3 4" key="1">
    <citation type="submission" date="2018-06" db="EMBL/GenBank/DDBJ databases">
        <title>The draft genome sequence of Crocinitomix sp. SM1701.</title>
        <authorList>
            <person name="Zhang X."/>
        </authorList>
    </citation>
    <scope>NUCLEOTIDE SEQUENCE [LARGE SCALE GENOMIC DNA]</scope>
    <source>
        <strain evidence="3 4">SM1701</strain>
    </source>
</reference>
<dbReference type="InterPro" id="IPR000873">
    <property type="entry name" value="AMP-dep_synth/lig_dom"/>
</dbReference>
<dbReference type="RefSeq" id="WP_111063492.1">
    <property type="nucleotide sequence ID" value="NZ_JBHUCU010000007.1"/>
</dbReference>
<dbReference type="Gene3D" id="3.30.300.30">
    <property type="match status" value="1"/>
</dbReference>
<comment type="similarity">
    <text evidence="1">Belongs to the ATP-dependent AMP-binding enzyme family.</text>
</comment>
<proteinExistence type="inferred from homology"/>
<dbReference type="InterPro" id="IPR045851">
    <property type="entry name" value="AMP-bd_C_sf"/>
</dbReference>
<dbReference type="Proteomes" id="UP000249248">
    <property type="component" value="Unassembled WGS sequence"/>
</dbReference>
<dbReference type="PANTHER" id="PTHR43201:SF8">
    <property type="entry name" value="ACYL-COA SYNTHETASE FAMILY MEMBER 3"/>
    <property type="match status" value="1"/>
</dbReference>
<dbReference type="Gene3D" id="3.40.50.12780">
    <property type="entry name" value="N-terminal domain of ligase-like"/>
    <property type="match status" value="1"/>
</dbReference>
<dbReference type="GO" id="GO:0006631">
    <property type="term" value="P:fatty acid metabolic process"/>
    <property type="evidence" value="ECO:0007669"/>
    <property type="project" value="TreeGrafter"/>
</dbReference>
<accession>A0A2W1NCS9</accession>
<evidence type="ECO:0000256" key="1">
    <source>
        <dbReference type="ARBA" id="ARBA00006432"/>
    </source>
</evidence>
<evidence type="ECO:0000313" key="4">
    <source>
        <dbReference type="Proteomes" id="UP000249248"/>
    </source>
</evidence>
<dbReference type="PANTHER" id="PTHR43201">
    <property type="entry name" value="ACYL-COA SYNTHETASE"/>
    <property type="match status" value="1"/>
</dbReference>
<dbReference type="EMBL" id="QKSB01000006">
    <property type="protein sequence ID" value="PZE16883.1"/>
    <property type="molecule type" value="Genomic_DNA"/>
</dbReference>
<dbReference type="InterPro" id="IPR042099">
    <property type="entry name" value="ANL_N_sf"/>
</dbReference>
<dbReference type="Pfam" id="PF00501">
    <property type="entry name" value="AMP-binding"/>
    <property type="match status" value="1"/>
</dbReference>
<dbReference type="OrthoDB" id="8870348at2"/>
<name>A0A2W1NCS9_9FLAO</name>
<dbReference type="GO" id="GO:0031956">
    <property type="term" value="F:medium-chain fatty acid-CoA ligase activity"/>
    <property type="evidence" value="ECO:0007669"/>
    <property type="project" value="TreeGrafter"/>
</dbReference>
<gene>
    <name evidence="3" type="ORF">DNU06_11545</name>
</gene>
<feature type="domain" description="AMP-dependent synthetase/ligase" evidence="2">
    <location>
        <begin position="37"/>
        <end position="187"/>
    </location>
</feature>
<protein>
    <submittedName>
        <fullName evidence="3">AMP-dependent synthetase</fullName>
    </submittedName>
</protein>
<evidence type="ECO:0000313" key="3">
    <source>
        <dbReference type="EMBL" id="PZE16883.1"/>
    </source>
</evidence>